<dbReference type="GO" id="GO:0005829">
    <property type="term" value="C:cytosol"/>
    <property type="evidence" value="ECO:0007669"/>
    <property type="project" value="TreeGrafter"/>
</dbReference>
<gene>
    <name evidence="3" type="ORF">FRACYDRAFT_232641</name>
</gene>
<dbReference type="GO" id="GO:0004843">
    <property type="term" value="F:cysteine-type deubiquitinase activity"/>
    <property type="evidence" value="ECO:0007669"/>
    <property type="project" value="InterPro"/>
</dbReference>
<dbReference type="Pfam" id="PF04424">
    <property type="entry name" value="MINDY_DUB"/>
    <property type="match status" value="1"/>
</dbReference>
<proteinExistence type="predicted"/>
<dbReference type="Proteomes" id="UP000095751">
    <property type="component" value="Unassembled WGS sequence"/>
</dbReference>
<dbReference type="EMBL" id="KV784353">
    <property type="protein sequence ID" value="OEU22484.1"/>
    <property type="molecule type" value="Genomic_DNA"/>
</dbReference>
<feature type="region of interest" description="Disordered" evidence="1">
    <location>
        <begin position="341"/>
        <end position="368"/>
    </location>
</feature>
<feature type="compositionally biased region" description="Basic and acidic residues" evidence="1">
    <location>
        <begin position="388"/>
        <end position="398"/>
    </location>
</feature>
<accession>A0A1E7FWI3</accession>
<feature type="compositionally biased region" description="Low complexity" evidence="1">
    <location>
        <begin position="312"/>
        <end position="321"/>
    </location>
</feature>
<dbReference type="OrthoDB" id="10261212at2759"/>
<dbReference type="GO" id="GO:0016807">
    <property type="term" value="F:cysteine-type carboxypeptidase activity"/>
    <property type="evidence" value="ECO:0007669"/>
    <property type="project" value="TreeGrafter"/>
</dbReference>
<dbReference type="GO" id="GO:1990380">
    <property type="term" value="F:K48-linked deubiquitinase activity"/>
    <property type="evidence" value="ECO:0007669"/>
    <property type="project" value="InterPro"/>
</dbReference>
<name>A0A1E7FWI3_9STRA</name>
<dbReference type="GO" id="GO:0071108">
    <property type="term" value="P:protein K48-linked deubiquitination"/>
    <property type="evidence" value="ECO:0007669"/>
    <property type="project" value="TreeGrafter"/>
</dbReference>
<dbReference type="GO" id="GO:0071944">
    <property type="term" value="C:cell periphery"/>
    <property type="evidence" value="ECO:0007669"/>
    <property type="project" value="TreeGrafter"/>
</dbReference>
<feature type="region of interest" description="Disordered" evidence="1">
    <location>
        <begin position="388"/>
        <end position="434"/>
    </location>
</feature>
<keyword evidence="4" id="KW-1185">Reference proteome</keyword>
<organism evidence="3 4">
    <name type="scientific">Fragilariopsis cylindrus CCMP1102</name>
    <dbReference type="NCBI Taxonomy" id="635003"/>
    <lineage>
        <taxon>Eukaryota</taxon>
        <taxon>Sar</taxon>
        <taxon>Stramenopiles</taxon>
        <taxon>Ochrophyta</taxon>
        <taxon>Bacillariophyta</taxon>
        <taxon>Bacillariophyceae</taxon>
        <taxon>Bacillariophycidae</taxon>
        <taxon>Bacillariales</taxon>
        <taxon>Bacillariaceae</taxon>
        <taxon>Fragilariopsis</taxon>
    </lineage>
</organism>
<dbReference type="InterPro" id="IPR033979">
    <property type="entry name" value="MINDY_domain"/>
</dbReference>
<feature type="domain" description="MINDY deubiquitinase" evidence="2">
    <location>
        <begin position="2"/>
        <end position="265"/>
    </location>
</feature>
<dbReference type="PANTHER" id="PTHR18063:SF6">
    <property type="entry name" value="UBIQUITIN CARBOXYL-TERMINAL HYDROLASE"/>
    <property type="match status" value="1"/>
</dbReference>
<dbReference type="InParanoid" id="A0A1E7FWI3"/>
<dbReference type="InterPro" id="IPR007518">
    <property type="entry name" value="MINDY"/>
</dbReference>
<dbReference type="AlphaFoldDB" id="A0A1E7FWI3"/>
<dbReference type="KEGG" id="fcy:FRACYDRAFT_232641"/>
<feature type="region of interest" description="Disordered" evidence="1">
    <location>
        <begin position="305"/>
        <end position="328"/>
    </location>
</feature>
<feature type="compositionally biased region" description="Polar residues" evidence="1">
    <location>
        <begin position="345"/>
        <end position="361"/>
    </location>
</feature>
<evidence type="ECO:0000313" key="3">
    <source>
        <dbReference type="EMBL" id="OEU22484.1"/>
    </source>
</evidence>
<evidence type="ECO:0000256" key="1">
    <source>
        <dbReference type="SAM" id="MobiDB-lite"/>
    </source>
</evidence>
<evidence type="ECO:0000313" key="4">
    <source>
        <dbReference type="Proteomes" id="UP000095751"/>
    </source>
</evidence>
<dbReference type="FunCoup" id="A0A1E7FWI3">
    <property type="interactions" value="8"/>
</dbReference>
<reference evidence="3 4" key="1">
    <citation type="submission" date="2016-09" db="EMBL/GenBank/DDBJ databases">
        <title>Extensive genetic diversity and differential bi-allelic expression allows diatom success in the polar Southern Ocean.</title>
        <authorList>
            <consortium name="DOE Joint Genome Institute"/>
            <person name="Mock T."/>
            <person name="Otillar R.P."/>
            <person name="Strauss J."/>
            <person name="Dupont C."/>
            <person name="Frickenhaus S."/>
            <person name="Maumus F."/>
            <person name="Mcmullan M."/>
            <person name="Sanges R."/>
            <person name="Schmutz J."/>
            <person name="Toseland A."/>
            <person name="Valas R."/>
            <person name="Veluchamy A."/>
            <person name="Ward B.J."/>
            <person name="Allen A."/>
            <person name="Barry K."/>
            <person name="Falciatore A."/>
            <person name="Ferrante M."/>
            <person name="Fortunato A.E."/>
            <person name="Gloeckner G."/>
            <person name="Gruber A."/>
            <person name="Hipkin R."/>
            <person name="Janech M."/>
            <person name="Kroth P."/>
            <person name="Leese F."/>
            <person name="Lindquist E."/>
            <person name="Lyon B.R."/>
            <person name="Martin J."/>
            <person name="Mayer C."/>
            <person name="Parker M."/>
            <person name="Quesneville H."/>
            <person name="Raymond J."/>
            <person name="Uhlig C."/>
            <person name="Valentin K.U."/>
            <person name="Worden A.Z."/>
            <person name="Armbrust E.V."/>
            <person name="Bowler C."/>
            <person name="Green B."/>
            <person name="Moulton V."/>
            <person name="Van Oosterhout C."/>
            <person name="Grigoriev I."/>
        </authorList>
    </citation>
    <scope>NUCLEOTIDE SEQUENCE [LARGE SCALE GENOMIC DNA]</scope>
    <source>
        <strain evidence="3 4">CCMP1102</strain>
    </source>
</reference>
<evidence type="ECO:0000259" key="2">
    <source>
        <dbReference type="Pfam" id="PF04424"/>
    </source>
</evidence>
<dbReference type="PANTHER" id="PTHR18063">
    <property type="entry name" value="NF-E2 INDUCIBLE PROTEIN"/>
    <property type="match status" value="1"/>
</dbReference>
<sequence>MAYRLKKIQYKNQSYYILLQNENGPCPLLAAGNVLLLKKSIALPSNCIGSGVVTIEELTNLLAEKILINSDSTTGSSDYHINEVMKIFPNLQFGMDVNPKFTAGPTGVEYTMELNAFDLLHVELVHGWLLESDAQEYEWVGGKTYNQLVNVVIEGNDASTKLQQNPQGEDYDELSNQATRGTVVRNFLDGSAHQLTQYGLTVLHEYVKEGDMKIFFRNNHYNTLTKFKDNLYLLVTDFGYADVPSVIWEKLDVIDGDTEYVNGEFQVLAPSAHHVDEAATGGHLVANNMQSQADYQLALQLSREATTDTDTDTTTTATDATNIQREDSDIERAKKASLLEHECQQQEQPVSQKRPSSSTGDLPTFPTIAVGIPASHLSQEDRDMMLAKQLQRQEEKQQQELSRQQRQRQQQLRQSTTVQPRSKAATKDSSCIIS</sequence>
<feature type="compositionally biased region" description="Low complexity" evidence="1">
    <location>
        <begin position="399"/>
        <end position="415"/>
    </location>
</feature>
<protein>
    <submittedName>
        <fullName evidence="3">DUF544-domain-containing protein</fullName>
    </submittedName>
</protein>